<dbReference type="InterPro" id="IPR001173">
    <property type="entry name" value="Glyco_trans_2-like"/>
</dbReference>
<dbReference type="Pfam" id="PF00535">
    <property type="entry name" value="Glycos_transf_2"/>
    <property type="match status" value="1"/>
</dbReference>
<organism evidence="2 3">
    <name type="scientific">Candidatus Nomurabacteria bacterium RIFCSPLOWO2_12_FULL_41_10</name>
    <dbReference type="NCBI Taxonomy" id="1801795"/>
    <lineage>
        <taxon>Bacteria</taxon>
        <taxon>Candidatus Nomuraibacteriota</taxon>
    </lineage>
</organism>
<evidence type="ECO:0000313" key="2">
    <source>
        <dbReference type="EMBL" id="OGJ04266.1"/>
    </source>
</evidence>
<dbReference type="EMBL" id="MFVT01000008">
    <property type="protein sequence ID" value="OGJ04266.1"/>
    <property type="molecule type" value="Genomic_DNA"/>
</dbReference>
<feature type="domain" description="Glycosyltransferase 2-like" evidence="1">
    <location>
        <begin position="7"/>
        <end position="120"/>
    </location>
</feature>
<dbReference type="CDD" id="cd04179">
    <property type="entry name" value="DPM_DPG-synthase_like"/>
    <property type="match status" value="1"/>
</dbReference>
<dbReference type="PANTHER" id="PTHR48090:SF7">
    <property type="entry name" value="RFBJ PROTEIN"/>
    <property type="match status" value="1"/>
</dbReference>
<evidence type="ECO:0000259" key="1">
    <source>
        <dbReference type="Pfam" id="PF00535"/>
    </source>
</evidence>
<dbReference type="Gene3D" id="3.90.550.10">
    <property type="entry name" value="Spore Coat Polysaccharide Biosynthesis Protein SpsA, Chain A"/>
    <property type="match status" value="1"/>
</dbReference>
<dbReference type="AlphaFoldDB" id="A0A1F6YD39"/>
<accession>A0A1F6YD39</accession>
<dbReference type="Proteomes" id="UP000176826">
    <property type="component" value="Unassembled WGS sequence"/>
</dbReference>
<comment type="caution">
    <text evidence="2">The sequence shown here is derived from an EMBL/GenBank/DDBJ whole genome shotgun (WGS) entry which is preliminary data.</text>
</comment>
<dbReference type="PANTHER" id="PTHR48090">
    <property type="entry name" value="UNDECAPRENYL-PHOSPHATE 4-DEOXY-4-FORMAMIDO-L-ARABINOSE TRANSFERASE-RELATED"/>
    <property type="match status" value="1"/>
</dbReference>
<proteinExistence type="predicted"/>
<evidence type="ECO:0000313" key="3">
    <source>
        <dbReference type="Proteomes" id="UP000176826"/>
    </source>
</evidence>
<protein>
    <recommendedName>
        <fullName evidence="1">Glycosyltransferase 2-like domain-containing protein</fullName>
    </recommendedName>
</protein>
<dbReference type="InterPro" id="IPR050256">
    <property type="entry name" value="Glycosyltransferase_2"/>
</dbReference>
<sequence>MQNNMISIIIPVYNEEKTIFRVLESVKEAFRDVEYEIVVVDDGSKDNTPVICVAYKNIQYIRLPQNHGKGFALRIGFARAQGSFIAIQDADLEYNPSVLRKLYNQAKENIVIYGKRGRKQGYLLNRIGNIFLSWVCNILYRSRLSDIYTCYKIIPGKILRLLRLSADGFEIEAEITAKLLRAGVLIVEIPIIYSPRTFKDGKHIRARDGIKGIWTLIRNRF</sequence>
<dbReference type="SUPFAM" id="SSF53448">
    <property type="entry name" value="Nucleotide-diphospho-sugar transferases"/>
    <property type="match status" value="1"/>
</dbReference>
<dbReference type="InterPro" id="IPR029044">
    <property type="entry name" value="Nucleotide-diphossugar_trans"/>
</dbReference>
<reference evidence="2 3" key="1">
    <citation type="journal article" date="2016" name="Nat. Commun.">
        <title>Thousands of microbial genomes shed light on interconnected biogeochemical processes in an aquifer system.</title>
        <authorList>
            <person name="Anantharaman K."/>
            <person name="Brown C.T."/>
            <person name="Hug L.A."/>
            <person name="Sharon I."/>
            <person name="Castelle C.J."/>
            <person name="Probst A.J."/>
            <person name="Thomas B.C."/>
            <person name="Singh A."/>
            <person name="Wilkins M.J."/>
            <person name="Karaoz U."/>
            <person name="Brodie E.L."/>
            <person name="Williams K.H."/>
            <person name="Hubbard S.S."/>
            <person name="Banfield J.F."/>
        </authorList>
    </citation>
    <scope>NUCLEOTIDE SEQUENCE [LARGE SCALE GENOMIC DNA]</scope>
</reference>
<gene>
    <name evidence="2" type="ORF">A3F97_02165</name>
</gene>
<name>A0A1F6YD39_9BACT</name>